<keyword evidence="4" id="KW-1185">Reference proteome</keyword>
<feature type="compositionally biased region" description="Basic and acidic residues" evidence="1">
    <location>
        <begin position="216"/>
        <end position="234"/>
    </location>
</feature>
<organism evidence="2">
    <name type="scientific">Guillardia theta (strain CCMP2712)</name>
    <name type="common">Cryptophyte</name>
    <dbReference type="NCBI Taxonomy" id="905079"/>
    <lineage>
        <taxon>Eukaryota</taxon>
        <taxon>Cryptophyceae</taxon>
        <taxon>Pyrenomonadales</taxon>
        <taxon>Geminigeraceae</taxon>
        <taxon>Guillardia</taxon>
    </lineage>
</organism>
<name>L1JSF0_GUITC</name>
<accession>L1JSF0</accession>
<reference evidence="3" key="3">
    <citation type="submission" date="2016-03" db="UniProtKB">
        <authorList>
            <consortium name="EnsemblProtists"/>
        </authorList>
    </citation>
    <scope>IDENTIFICATION</scope>
</reference>
<feature type="region of interest" description="Disordered" evidence="1">
    <location>
        <begin position="41"/>
        <end position="125"/>
    </location>
</feature>
<feature type="compositionally biased region" description="Basic and acidic residues" evidence="1">
    <location>
        <begin position="9"/>
        <end position="19"/>
    </location>
</feature>
<dbReference type="RefSeq" id="XP_005838466.1">
    <property type="nucleotide sequence ID" value="XM_005838409.1"/>
</dbReference>
<reference evidence="2 4" key="1">
    <citation type="journal article" date="2012" name="Nature">
        <title>Algal genomes reveal evolutionary mosaicism and the fate of nucleomorphs.</title>
        <authorList>
            <consortium name="DOE Joint Genome Institute"/>
            <person name="Curtis B.A."/>
            <person name="Tanifuji G."/>
            <person name="Burki F."/>
            <person name="Gruber A."/>
            <person name="Irimia M."/>
            <person name="Maruyama S."/>
            <person name="Arias M.C."/>
            <person name="Ball S.G."/>
            <person name="Gile G.H."/>
            <person name="Hirakawa Y."/>
            <person name="Hopkins J.F."/>
            <person name="Kuo A."/>
            <person name="Rensing S.A."/>
            <person name="Schmutz J."/>
            <person name="Symeonidi A."/>
            <person name="Elias M."/>
            <person name="Eveleigh R.J."/>
            <person name="Herman E.K."/>
            <person name="Klute M.J."/>
            <person name="Nakayama T."/>
            <person name="Obornik M."/>
            <person name="Reyes-Prieto A."/>
            <person name="Armbrust E.V."/>
            <person name="Aves S.J."/>
            <person name="Beiko R.G."/>
            <person name="Coutinho P."/>
            <person name="Dacks J.B."/>
            <person name="Durnford D.G."/>
            <person name="Fast N.M."/>
            <person name="Green B.R."/>
            <person name="Grisdale C.J."/>
            <person name="Hempel F."/>
            <person name="Henrissat B."/>
            <person name="Hoppner M.P."/>
            <person name="Ishida K."/>
            <person name="Kim E."/>
            <person name="Koreny L."/>
            <person name="Kroth P.G."/>
            <person name="Liu Y."/>
            <person name="Malik S.B."/>
            <person name="Maier U.G."/>
            <person name="McRose D."/>
            <person name="Mock T."/>
            <person name="Neilson J.A."/>
            <person name="Onodera N.T."/>
            <person name="Poole A.M."/>
            <person name="Pritham E.J."/>
            <person name="Richards T.A."/>
            <person name="Rocap G."/>
            <person name="Roy S.W."/>
            <person name="Sarai C."/>
            <person name="Schaack S."/>
            <person name="Shirato S."/>
            <person name="Slamovits C.H."/>
            <person name="Spencer D.F."/>
            <person name="Suzuki S."/>
            <person name="Worden A.Z."/>
            <person name="Zauner S."/>
            <person name="Barry K."/>
            <person name="Bell C."/>
            <person name="Bharti A.K."/>
            <person name="Crow J.A."/>
            <person name="Grimwood J."/>
            <person name="Kramer R."/>
            <person name="Lindquist E."/>
            <person name="Lucas S."/>
            <person name="Salamov A."/>
            <person name="McFadden G.I."/>
            <person name="Lane C.E."/>
            <person name="Keeling P.J."/>
            <person name="Gray M.W."/>
            <person name="Grigoriev I.V."/>
            <person name="Archibald J.M."/>
        </authorList>
    </citation>
    <scope>NUCLEOTIDE SEQUENCE</scope>
    <source>
        <strain evidence="2 4">CCMP2712</strain>
    </source>
</reference>
<dbReference type="AlphaFoldDB" id="L1JSF0"/>
<evidence type="ECO:0000313" key="3">
    <source>
        <dbReference type="EnsemblProtists" id="EKX51486"/>
    </source>
</evidence>
<dbReference type="GeneID" id="17308201"/>
<evidence type="ECO:0000256" key="1">
    <source>
        <dbReference type="SAM" id="MobiDB-lite"/>
    </source>
</evidence>
<reference evidence="4" key="2">
    <citation type="submission" date="2012-11" db="EMBL/GenBank/DDBJ databases">
        <authorList>
            <person name="Kuo A."/>
            <person name="Curtis B.A."/>
            <person name="Tanifuji G."/>
            <person name="Burki F."/>
            <person name="Gruber A."/>
            <person name="Irimia M."/>
            <person name="Maruyama S."/>
            <person name="Arias M.C."/>
            <person name="Ball S.G."/>
            <person name="Gile G.H."/>
            <person name="Hirakawa Y."/>
            <person name="Hopkins J.F."/>
            <person name="Rensing S.A."/>
            <person name="Schmutz J."/>
            <person name="Symeonidi A."/>
            <person name="Elias M."/>
            <person name="Eveleigh R.J."/>
            <person name="Herman E.K."/>
            <person name="Klute M.J."/>
            <person name="Nakayama T."/>
            <person name="Obornik M."/>
            <person name="Reyes-Prieto A."/>
            <person name="Armbrust E.V."/>
            <person name="Aves S.J."/>
            <person name="Beiko R.G."/>
            <person name="Coutinho P."/>
            <person name="Dacks J.B."/>
            <person name="Durnford D.G."/>
            <person name="Fast N.M."/>
            <person name="Green B.R."/>
            <person name="Grisdale C."/>
            <person name="Hempe F."/>
            <person name="Henrissat B."/>
            <person name="Hoppner M.P."/>
            <person name="Ishida K.-I."/>
            <person name="Kim E."/>
            <person name="Koreny L."/>
            <person name="Kroth P.G."/>
            <person name="Liu Y."/>
            <person name="Malik S.-B."/>
            <person name="Maier U.G."/>
            <person name="McRose D."/>
            <person name="Mock T."/>
            <person name="Neilson J.A."/>
            <person name="Onodera N.T."/>
            <person name="Poole A.M."/>
            <person name="Pritham E.J."/>
            <person name="Richards T.A."/>
            <person name="Rocap G."/>
            <person name="Roy S.W."/>
            <person name="Sarai C."/>
            <person name="Schaack S."/>
            <person name="Shirato S."/>
            <person name="Slamovits C.H."/>
            <person name="Spencer D.F."/>
            <person name="Suzuki S."/>
            <person name="Worden A.Z."/>
            <person name="Zauner S."/>
            <person name="Barry K."/>
            <person name="Bell C."/>
            <person name="Bharti A.K."/>
            <person name="Crow J.A."/>
            <person name="Grimwood J."/>
            <person name="Kramer R."/>
            <person name="Lindquist E."/>
            <person name="Lucas S."/>
            <person name="Salamov A."/>
            <person name="McFadden G.I."/>
            <person name="Lane C.E."/>
            <person name="Keeling P.J."/>
            <person name="Gray M.W."/>
            <person name="Grigoriev I.V."/>
            <person name="Archibald J.M."/>
        </authorList>
    </citation>
    <scope>NUCLEOTIDE SEQUENCE</scope>
    <source>
        <strain evidence="4">CCMP2712</strain>
    </source>
</reference>
<dbReference type="Proteomes" id="UP000011087">
    <property type="component" value="Unassembled WGS sequence"/>
</dbReference>
<protein>
    <submittedName>
        <fullName evidence="2 3">Uncharacterized protein</fullName>
    </submittedName>
</protein>
<feature type="compositionally biased region" description="Basic and acidic residues" evidence="1">
    <location>
        <begin position="72"/>
        <end position="88"/>
    </location>
</feature>
<dbReference type="KEGG" id="gtt:GUITHDRAFT_102754"/>
<proteinExistence type="predicted"/>
<dbReference type="HOGENOM" id="CLU_978086_0_0_1"/>
<sequence>MAGEVSSAHPEEEERRKEEDGDQPITAGQAAHLAKSTVHLGVNEHVNREVKGNPSADSSKDDEYTPDNFLHNGDRRKNNDDELVHYDYKTSSPLESLDKVPRDTLQPSPSSRRYNIEKHDSTEHMDAASWTGPLASSRSFNSCQSRNLYSSATSEEGRELLNAKLLRKKADEELMARKNRVNRLRFEEERTYKTIFVAKAKVQDVVRLKAHNQLRNQEKEHARKSKAERLREETQQNSLERARRIANIRAKQMELVRTKQDIVKNSHKEREIYAQACLSLSSMWI</sequence>
<feature type="region of interest" description="Disordered" evidence="1">
    <location>
        <begin position="1"/>
        <end position="28"/>
    </location>
</feature>
<dbReference type="PaxDb" id="55529-EKX51486"/>
<feature type="compositionally biased region" description="Basic and acidic residues" evidence="1">
    <location>
        <begin position="114"/>
        <end position="125"/>
    </location>
</feature>
<feature type="region of interest" description="Disordered" evidence="1">
    <location>
        <begin position="214"/>
        <end position="238"/>
    </location>
</feature>
<evidence type="ECO:0000313" key="4">
    <source>
        <dbReference type="Proteomes" id="UP000011087"/>
    </source>
</evidence>
<dbReference type="EnsemblProtists" id="EKX51486">
    <property type="protein sequence ID" value="EKX51486"/>
    <property type="gene ID" value="GUITHDRAFT_102754"/>
</dbReference>
<dbReference type="EMBL" id="JH992975">
    <property type="protein sequence ID" value="EKX51486.1"/>
    <property type="molecule type" value="Genomic_DNA"/>
</dbReference>
<evidence type="ECO:0000313" key="2">
    <source>
        <dbReference type="EMBL" id="EKX51486.1"/>
    </source>
</evidence>
<gene>
    <name evidence="2" type="ORF">GUITHDRAFT_102754</name>
</gene>